<evidence type="ECO:0000313" key="2">
    <source>
        <dbReference type="EMBL" id="TVY11473.1"/>
    </source>
</evidence>
<dbReference type="OrthoDB" id="2660621at2"/>
<feature type="transmembrane region" description="Helical" evidence="1">
    <location>
        <begin position="31"/>
        <end position="48"/>
    </location>
</feature>
<dbReference type="RefSeq" id="WP_144842664.1">
    <property type="nucleotide sequence ID" value="NZ_VNJI01000002.1"/>
</dbReference>
<organism evidence="2 3">
    <name type="scientific">Paenibacillus cremeus</name>
    <dbReference type="NCBI Taxonomy" id="2163881"/>
    <lineage>
        <taxon>Bacteria</taxon>
        <taxon>Bacillati</taxon>
        <taxon>Bacillota</taxon>
        <taxon>Bacilli</taxon>
        <taxon>Bacillales</taxon>
        <taxon>Paenibacillaceae</taxon>
        <taxon>Paenibacillus</taxon>
    </lineage>
</organism>
<name>A0A559KH56_9BACL</name>
<evidence type="ECO:0000256" key="1">
    <source>
        <dbReference type="SAM" id="Phobius"/>
    </source>
</evidence>
<dbReference type="EMBL" id="VNJI01000002">
    <property type="protein sequence ID" value="TVY11473.1"/>
    <property type="molecule type" value="Genomic_DNA"/>
</dbReference>
<proteinExistence type="predicted"/>
<reference evidence="2 3" key="1">
    <citation type="submission" date="2019-07" db="EMBL/GenBank/DDBJ databases">
        <authorList>
            <person name="Kim J."/>
        </authorList>
    </citation>
    <scope>NUCLEOTIDE SEQUENCE [LARGE SCALE GENOMIC DNA]</scope>
    <source>
        <strain evidence="2 3">JC52</strain>
    </source>
</reference>
<keyword evidence="1" id="KW-0472">Membrane</keyword>
<keyword evidence="1" id="KW-0812">Transmembrane</keyword>
<evidence type="ECO:0000313" key="3">
    <source>
        <dbReference type="Proteomes" id="UP000317036"/>
    </source>
</evidence>
<protein>
    <submittedName>
        <fullName evidence="2">Uncharacterized protein</fullName>
    </submittedName>
</protein>
<dbReference type="Proteomes" id="UP000317036">
    <property type="component" value="Unassembled WGS sequence"/>
</dbReference>
<gene>
    <name evidence="2" type="ORF">FPZ49_01885</name>
</gene>
<keyword evidence="1" id="KW-1133">Transmembrane helix</keyword>
<sequence length="90" mass="10256">MRNRQSTLAYIIFGLIAIGILANIFANPGAFIIPVLVFGVIFWLYKFPPNRWRNGSGRTQARYSKGKRRNATFRVINGNKDGSDEPPKYH</sequence>
<keyword evidence="3" id="KW-1185">Reference proteome</keyword>
<comment type="caution">
    <text evidence="2">The sequence shown here is derived from an EMBL/GenBank/DDBJ whole genome shotgun (WGS) entry which is preliminary data.</text>
</comment>
<dbReference type="AlphaFoldDB" id="A0A559KH56"/>
<accession>A0A559KH56</accession>
<feature type="transmembrane region" description="Helical" evidence="1">
    <location>
        <begin position="7"/>
        <end position="25"/>
    </location>
</feature>